<keyword evidence="3" id="KW-0732">Signal</keyword>
<evidence type="ECO:0000256" key="2">
    <source>
        <dbReference type="ARBA" id="ARBA00022448"/>
    </source>
</evidence>
<dbReference type="EMBL" id="JBHSFS010000010">
    <property type="protein sequence ID" value="MFC4515668.1"/>
    <property type="molecule type" value="Genomic_DNA"/>
</dbReference>
<keyword evidence="2" id="KW-0813">Transport</keyword>
<comment type="similarity">
    <text evidence="1">Belongs to the bacterial solute-binding protein 1 family.</text>
</comment>
<gene>
    <name evidence="5" type="ORF">ACFPEN_22280</name>
</gene>
<organism evidence="5 6">
    <name type="scientific">Streptomyces ehimensis</name>
    <dbReference type="NCBI Taxonomy" id="68195"/>
    <lineage>
        <taxon>Bacteria</taxon>
        <taxon>Bacillati</taxon>
        <taxon>Actinomycetota</taxon>
        <taxon>Actinomycetes</taxon>
        <taxon>Kitasatosporales</taxon>
        <taxon>Streptomycetaceae</taxon>
        <taxon>Streptomyces</taxon>
    </lineage>
</organism>
<dbReference type="RefSeq" id="WP_417923349.1">
    <property type="nucleotide sequence ID" value="NZ_JBHSFS010000010.1"/>
</dbReference>
<dbReference type="SUPFAM" id="SSF53850">
    <property type="entry name" value="Periplasmic binding protein-like II"/>
    <property type="match status" value="1"/>
</dbReference>
<keyword evidence="6" id="KW-1185">Reference proteome</keyword>
<evidence type="ECO:0000256" key="1">
    <source>
        <dbReference type="ARBA" id="ARBA00008520"/>
    </source>
</evidence>
<comment type="caution">
    <text evidence="5">The sequence shown here is derived from an EMBL/GenBank/DDBJ whole genome shotgun (WGS) entry which is preliminary data.</text>
</comment>
<dbReference type="InterPro" id="IPR006059">
    <property type="entry name" value="SBP"/>
</dbReference>
<dbReference type="InterPro" id="IPR050490">
    <property type="entry name" value="Bact_solute-bd_prot1"/>
</dbReference>
<dbReference type="Proteomes" id="UP001595990">
    <property type="component" value="Unassembled WGS sequence"/>
</dbReference>
<protein>
    <submittedName>
        <fullName evidence="5">Extracellular solute-binding protein</fullName>
    </submittedName>
</protein>
<proteinExistence type="inferred from homology"/>
<evidence type="ECO:0000313" key="5">
    <source>
        <dbReference type="EMBL" id="MFC4515668.1"/>
    </source>
</evidence>
<dbReference type="PANTHER" id="PTHR43649:SF34">
    <property type="entry name" value="ABC TRANSPORTER PERIPLASMIC-BINDING PROTEIN YCJN-RELATED"/>
    <property type="match status" value="1"/>
</dbReference>
<reference evidence="6" key="1">
    <citation type="journal article" date="2019" name="Int. J. Syst. Evol. Microbiol.">
        <title>The Global Catalogue of Microorganisms (GCM) 10K type strain sequencing project: providing services to taxonomists for standard genome sequencing and annotation.</title>
        <authorList>
            <consortium name="The Broad Institute Genomics Platform"/>
            <consortium name="The Broad Institute Genome Sequencing Center for Infectious Disease"/>
            <person name="Wu L."/>
            <person name="Ma J."/>
        </authorList>
    </citation>
    <scope>NUCLEOTIDE SEQUENCE [LARGE SCALE GENOMIC DNA]</scope>
    <source>
        <strain evidence="6">CECT 8064</strain>
    </source>
</reference>
<sequence>MSGGRRRAGIVRCPLRYPVRLLVWCAALLLGATGCFGGGEPGPPTGTASARPVTGTQLVIATGVDVTGKNGVRKRLVDAWNDVQEKQNSPWRARAVILPGSADLQRSQLLAALQSGGAAYDIVNLDVTWVPEFAAAGLVRELPESFADDGDILAKASATARWKGKVYAAPYNSDVGLLYYRRDYLAGGAGVDEKKLDALARGRTTWDDLASLMDAVDAWARADKSDRSKNYRNAWTSQLSPYEGLTVNGVEAFTAAGVRLTDEDGTYTASPPTLEKGVTEFRRRVASPRTYEDAFASDEAGTLKDFAEGRTAFLRHWPYAYRTLHAALGDDKLGVAPLPGAAVLGGQNLAVSAAASMPGERVRKARELVAFLTDRTSERCLLDAGFAATRASSYTDPNVSCDDRRALPGTAGPSEGSGGGDTPRDAARRPRYARDTLLPALEAAALRPRTPLYGAFTHAFTTELAALHTSATARATPDEDIARRLDTALRAVLPSG</sequence>
<name>A0ABV9BNV4_9ACTN</name>
<evidence type="ECO:0000256" key="3">
    <source>
        <dbReference type="ARBA" id="ARBA00022729"/>
    </source>
</evidence>
<dbReference type="PROSITE" id="PS51257">
    <property type="entry name" value="PROKAR_LIPOPROTEIN"/>
    <property type="match status" value="1"/>
</dbReference>
<feature type="region of interest" description="Disordered" evidence="4">
    <location>
        <begin position="393"/>
        <end position="429"/>
    </location>
</feature>
<evidence type="ECO:0000313" key="6">
    <source>
        <dbReference type="Proteomes" id="UP001595990"/>
    </source>
</evidence>
<dbReference type="PANTHER" id="PTHR43649">
    <property type="entry name" value="ARABINOSE-BINDING PROTEIN-RELATED"/>
    <property type="match status" value="1"/>
</dbReference>
<evidence type="ECO:0000256" key="4">
    <source>
        <dbReference type="SAM" id="MobiDB-lite"/>
    </source>
</evidence>
<dbReference type="Pfam" id="PF13416">
    <property type="entry name" value="SBP_bac_8"/>
    <property type="match status" value="1"/>
</dbReference>
<dbReference type="Gene3D" id="3.40.190.10">
    <property type="entry name" value="Periplasmic binding protein-like II"/>
    <property type="match status" value="2"/>
</dbReference>
<accession>A0ABV9BNV4</accession>